<dbReference type="EMBL" id="JACMSC010000017">
    <property type="protein sequence ID" value="KAG6478565.1"/>
    <property type="molecule type" value="Genomic_DNA"/>
</dbReference>
<name>A0A8J5EZU7_ZINOF</name>
<protein>
    <recommendedName>
        <fullName evidence="3">Retrovirus-related Pol polyprotein from transposon TNT 1-94</fullName>
    </recommendedName>
</protein>
<reference evidence="1 2" key="1">
    <citation type="submission" date="2020-08" db="EMBL/GenBank/DDBJ databases">
        <title>Plant Genome Project.</title>
        <authorList>
            <person name="Zhang R.-G."/>
        </authorList>
    </citation>
    <scope>NUCLEOTIDE SEQUENCE [LARGE SCALE GENOMIC DNA]</scope>
    <source>
        <tissue evidence="1">Rhizome</tissue>
    </source>
</reference>
<organism evidence="1 2">
    <name type="scientific">Zingiber officinale</name>
    <name type="common">Ginger</name>
    <name type="synonym">Amomum zingiber</name>
    <dbReference type="NCBI Taxonomy" id="94328"/>
    <lineage>
        <taxon>Eukaryota</taxon>
        <taxon>Viridiplantae</taxon>
        <taxon>Streptophyta</taxon>
        <taxon>Embryophyta</taxon>
        <taxon>Tracheophyta</taxon>
        <taxon>Spermatophyta</taxon>
        <taxon>Magnoliopsida</taxon>
        <taxon>Liliopsida</taxon>
        <taxon>Zingiberales</taxon>
        <taxon>Zingiberaceae</taxon>
        <taxon>Zingiber</taxon>
    </lineage>
</organism>
<keyword evidence="2" id="KW-1185">Reference proteome</keyword>
<accession>A0A8J5EZU7</accession>
<proteinExistence type="predicted"/>
<evidence type="ECO:0008006" key="3">
    <source>
        <dbReference type="Google" id="ProtNLM"/>
    </source>
</evidence>
<evidence type="ECO:0000313" key="1">
    <source>
        <dbReference type="EMBL" id="KAG6478565.1"/>
    </source>
</evidence>
<comment type="caution">
    <text evidence="1">The sequence shown here is derived from an EMBL/GenBank/DDBJ whole genome shotgun (WGS) entry which is preliminary data.</text>
</comment>
<sequence>MGVQVAGTWSASTTSSQAAVFAAVVSTVVSGKRKGIVGCTFLGAGESARLLRTRSMEVGGGRGRHPLGHGYCTKAFKIRYSHSIFTELQFMQNPMKHHLGVAKRILLYVAGTVDFEIYYTKVSKFNLYGFTDSDWANSMDDRKSTSASVFNIGSGEISWSSKK</sequence>
<dbReference type="AlphaFoldDB" id="A0A8J5EZU7"/>
<evidence type="ECO:0000313" key="2">
    <source>
        <dbReference type="Proteomes" id="UP000734854"/>
    </source>
</evidence>
<gene>
    <name evidence="1" type="ORF">ZIOFF_062008</name>
</gene>
<dbReference type="PANTHER" id="PTHR11439">
    <property type="entry name" value="GAG-POL-RELATED RETROTRANSPOSON"/>
    <property type="match status" value="1"/>
</dbReference>
<dbReference type="Proteomes" id="UP000734854">
    <property type="component" value="Unassembled WGS sequence"/>
</dbReference>
<dbReference type="PANTHER" id="PTHR11439:SF463">
    <property type="entry name" value="REVERSE TRANSCRIPTASE TY1_COPIA-TYPE DOMAIN-CONTAINING PROTEIN"/>
    <property type="match status" value="1"/>
</dbReference>